<reference evidence="4" key="1">
    <citation type="submission" date="2017-09" db="EMBL/GenBank/DDBJ databases">
        <title>Polyketide synthases of a Diaporthe helianthi virulent isolate.</title>
        <authorList>
            <person name="Baroncelli R."/>
        </authorList>
    </citation>
    <scope>NUCLEOTIDE SEQUENCE [LARGE SCALE GENOMIC DNA]</scope>
    <source>
        <strain evidence="4">7/96</strain>
    </source>
</reference>
<comment type="caution">
    <text evidence="4">The sequence shown here is derived from an EMBL/GenBank/DDBJ whole genome shotgun (WGS) entry which is preliminary data.</text>
</comment>
<dbReference type="InterPro" id="IPR011032">
    <property type="entry name" value="GroES-like_sf"/>
</dbReference>
<keyword evidence="5" id="KW-1185">Reference proteome</keyword>
<dbReference type="STRING" id="158607.A0A2P5HFK7"/>
<keyword evidence="1" id="KW-0479">Metal-binding</keyword>
<gene>
    <name evidence="4" type="ORF">DHEL01_v212570</name>
</gene>
<protein>
    <submittedName>
        <fullName evidence="4">NADP-dependent alcohol dehydrogenase 6</fullName>
    </submittedName>
</protein>
<evidence type="ECO:0000313" key="5">
    <source>
        <dbReference type="Proteomes" id="UP000094444"/>
    </source>
</evidence>
<accession>A0A2P5HFK7</accession>
<dbReference type="Proteomes" id="UP000094444">
    <property type="component" value="Unassembled WGS sequence"/>
</dbReference>
<dbReference type="OrthoDB" id="1879366at2759"/>
<dbReference type="Gene3D" id="3.90.180.10">
    <property type="entry name" value="Medium-chain alcohol dehydrogenases, catalytic domain"/>
    <property type="match status" value="1"/>
</dbReference>
<dbReference type="EMBL" id="MAVT02002761">
    <property type="protein sequence ID" value="POS69037.1"/>
    <property type="molecule type" value="Genomic_DNA"/>
</dbReference>
<keyword evidence="3" id="KW-0560">Oxidoreductase</keyword>
<keyword evidence="2" id="KW-0862">Zinc</keyword>
<evidence type="ECO:0000313" key="4">
    <source>
        <dbReference type="EMBL" id="POS69037.1"/>
    </source>
</evidence>
<evidence type="ECO:0000256" key="1">
    <source>
        <dbReference type="ARBA" id="ARBA00022723"/>
    </source>
</evidence>
<sequence>MRDEAVGFEVDYPYTWTDFHKCVHRLKPQGDYDVEMKILACGVCGSDSTTASPCLPEELPTAVAAPMMGAGLTVYSPLKRNGCGPGAKEDRGTEVSTWTQIENGCLIGASHQGSRNEALEMLRLAADKGEGLKVALERCRKSAVRYRFCLTGYDKEFGEDVKDRED</sequence>
<organism evidence="4 5">
    <name type="scientific">Diaporthe helianthi</name>
    <dbReference type="NCBI Taxonomy" id="158607"/>
    <lineage>
        <taxon>Eukaryota</taxon>
        <taxon>Fungi</taxon>
        <taxon>Dikarya</taxon>
        <taxon>Ascomycota</taxon>
        <taxon>Pezizomycotina</taxon>
        <taxon>Sordariomycetes</taxon>
        <taxon>Sordariomycetidae</taxon>
        <taxon>Diaporthales</taxon>
        <taxon>Diaporthaceae</taxon>
        <taxon>Diaporthe</taxon>
    </lineage>
</organism>
<evidence type="ECO:0000256" key="2">
    <source>
        <dbReference type="ARBA" id="ARBA00022833"/>
    </source>
</evidence>
<dbReference type="InterPro" id="IPR047109">
    <property type="entry name" value="CAD-like"/>
</dbReference>
<dbReference type="GO" id="GO:0016616">
    <property type="term" value="F:oxidoreductase activity, acting on the CH-OH group of donors, NAD or NADP as acceptor"/>
    <property type="evidence" value="ECO:0007669"/>
    <property type="project" value="InterPro"/>
</dbReference>
<proteinExistence type="predicted"/>
<name>A0A2P5HFK7_DIAHE</name>
<dbReference type="PANTHER" id="PTHR42683">
    <property type="entry name" value="ALDEHYDE REDUCTASE"/>
    <property type="match status" value="1"/>
</dbReference>
<evidence type="ECO:0000256" key="3">
    <source>
        <dbReference type="ARBA" id="ARBA00023002"/>
    </source>
</evidence>
<dbReference type="Gene3D" id="3.40.50.720">
    <property type="entry name" value="NAD(P)-binding Rossmann-like Domain"/>
    <property type="match status" value="1"/>
</dbReference>
<dbReference type="InParanoid" id="A0A2P5HFK7"/>
<dbReference type="AlphaFoldDB" id="A0A2P5HFK7"/>
<dbReference type="GO" id="GO:0046872">
    <property type="term" value="F:metal ion binding"/>
    <property type="evidence" value="ECO:0007669"/>
    <property type="project" value="UniProtKB-KW"/>
</dbReference>
<dbReference type="SUPFAM" id="SSF50129">
    <property type="entry name" value="GroES-like"/>
    <property type="match status" value="1"/>
</dbReference>